<evidence type="ECO:0000313" key="1">
    <source>
        <dbReference type="EMBL" id="KAK8198689.1"/>
    </source>
</evidence>
<name>A0ACC3SAI1_9PEZI</name>
<sequence>MSVYNDPRKVLSMHSIVVQSPLLKKMLENVLKGYPGVTVGLQRLEFSGKFEPLIHRWTELENAIEVLKTTVDEKSKEERYDDSLRRCKLSAFQALTRSSEDSDDKLKLKHAQLLQELLASEFKNVIDSSQDMKVKGVMTYEYLWTLFQPGSMVYNRQEGQDRVFKLSSAKYGIDRDGNHVFWLTLIYVDWDGTRFGTNKVNVNIPEYNGTRPISSLPAFPFDYHSSKSELKEKLIARGAKVESYAGSHYRAYEGMGWRMNNCGGKDKYSIRGRIVVDTYGWNRFMPNWAVFVTPFHVKDVSTISGIPPPPGGGFDPDGLYDDNDAYDDDGGMPLDGHFADEDEKTQRQPLTEEQKLICTHLLRGYSLKEKLWLNIFVNAVQEISFNTRAFESLVLPENQKELILGFTATQQAYRSTFDDVIEGKGRGIILLLCGPPGVGKTLTAESVAEEMKVPLYMMSAGDLGLDPRHIENKLQGILDMAQRWGAIVLLDEADVFLEERSLHELERNKLVSIFLRILEYYEGIMFLTTNRVSTFDQAFQSRIHISLDYKELSIDSRKVVWQNFLKQHNSAQAAVRERGLKVSASTIKSDVDNDEARKKHLACTMPHTITDREVDALSLMNMNGRQIKNVLKTAQLLASRKGEGLGHGHVMTVLDVTQHLHNATRENERTRASIFS</sequence>
<keyword evidence="2" id="KW-1185">Reference proteome</keyword>
<dbReference type="EMBL" id="JAMKPW020000040">
    <property type="protein sequence ID" value="KAK8198689.1"/>
    <property type="molecule type" value="Genomic_DNA"/>
</dbReference>
<evidence type="ECO:0000313" key="2">
    <source>
        <dbReference type="Proteomes" id="UP001320706"/>
    </source>
</evidence>
<organism evidence="1 2">
    <name type="scientific">Zalaria obscura</name>
    <dbReference type="NCBI Taxonomy" id="2024903"/>
    <lineage>
        <taxon>Eukaryota</taxon>
        <taxon>Fungi</taxon>
        <taxon>Dikarya</taxon>
        <taxon>Ascomycota</taxon>
        <taxon>Pezizomycotina</taxon>
        <taxon>Dothideomycetes</taxon>
        <taxon>Dothideomycetidae</taxon>
        <taxon>Dothideales</taxon>
        <taxon>Zalariaceae</taxon>
        <taxon>Zalaria</taxon>
    </lineage>
</organism>
<gene>
    <name evidence="1" type="ORF">M8818_006556</name>
</gene>
<reference evidence="1" key="1">
    <citation type="submission" date="2024-02" db="EMBL/GenBank/DDBJ databases">
        <title>Metagenome Assembled Genome of Zalaria obscura JY119.</title>
        <authorList>
            <person name="Vighnesh L."/>
            <person name="Jagadeeshwari U."/>
            <person name="Venkata Ramana C."/>
            <person name="Sasikala C."/>
        </authorList>
    </citation>
    <scope>NUCLEOTIDE SEQUENCE</scope>
    <source>
        <strain evidence="1">JY119</strain>
    </source>
</reference>
<dbReference type="Proteomes" id="UP001320706">
    <property type="component" value="Unassembled WGS sequence"/>
</dbReference>
<protein>
    <submittedName>
        <fullName evidence="1">Uncharacterized protein</fullName>
    </submittedName>
</protein>
<comment type="caution">
    <text evidence="1">The sequence shown here is derived from an EMBL/GenBank/DDBJ whole genome shotgun (WGS) entry which is preliminary data.</text>
</comment>
<proteinExistence type="predicted"/>
<accession>A0ACC3SAI1</accession>